<gene>
    <name evidence="1" type="ORF">EYR15_01345</name>
</gene>
<keyword evidence="2" id="KW-1185">Reference proteome</keyword>
<evidence type="ECO:0000313" key="2">
    <source>
        <dbReference type="Proteomes" id="UP000291613"/>
    </source>
</evidence>
<dbReference type="RefSeq" id="WP_131001088.1">
    <property type="nucleotide sequence ID" value="NZ_JBHSZR010000002.1"/>
</dbReference>
<evidence type="ECO:0000313" key="1">
    <source>
        <dbReference type="EMBL" id="TBN54835.1"/>
    </source>
</evidence>
<comment type="caution">
    <text evidence="1">The sequence shown here is derived from an EMBL/GenBank/DDBJ whole genome shotgun (WGS) entry which is preliminary data.</text>
</comment>
<dbReference type="EMBL" id="SIUB01000001">
    <property type="protein sequence ID" value="TBN54835.1"/>
    <property type="molecule type" value="Genomic_DNA"/>
</dbReference>
<dbReference type="AlphaFoldDB" id="A0A4Q9GNS1"/>
<dbReference type="Proteomes" id="UP000291613">
    <property type="component" value="Unassembled WGS sequence"/>
</dbReference>
<protein>
    <submittedName>
        <fullName evidence="1">Asparaginase</fullName>
    </submittedName>
</protein>
<reference evidence="1 2" key="1">
    <citation type="submission" date="2019-02" db="EMBL/GenBank/DDBJ databases">
        <title>Hansschlegelia quercus sp. nov., a novel methylotrophic bacterium from buds of oak (Quercus robur L.).</title>
        <authorList>
            <person name="Agafonova N.V."/>
            <person name="Kaparullina E.N."/>
            <person name="Grouzdev D.S."/>
            <person name="Doronina N.V."/>
        </authorList>
    </citation>
    <scope>NUCLEOTIDE SEQUENCE [LARGE SCALE GENOMIC DNA]</scope>
    <source>
        <strain evidence="1 2">Dub</strain>
    </source>
</reference>
<accession>A0A4Q9GNS1</accession>
<sequence length="334" mass="34193">MSAALVEVTRGLAVESRHHGSVAVCDADGALVFNVGDVERAVFPRSGVKALQALPLIESGAADRYGLTDSEIALACASHAGEPEHIATAAGVLARAGLDAHALECGAHWPLSEASARALAASGAGPTALHNNCSGKHAGFLCLACAIDVDPIGYVAEDHPVQRAVSAAIEETTGTRLSEAASGVDGCGIPAFAIPLKNLAIAFARLGTGAGFAPERAAAAKRLREAVWSAPFQVAGSGRFDTEAMQLAPRRVFTKMGAEGVHLAALPELGLGVALKIDDGAGRAAETAMAAVIRRLLAVEGDFAAWLDARTYRRLHNWSGVEVGAIRAGEALSS</sequence>
<dbReference type="PANTHER" id="PTHR42110:SF1">
    <property type="entry name" value="L-ASPARAGINASE, PUTATIVE (AFU_ORTHOLOGUE AFUA_3G11890)-RELATED"/>
    <property type="match status" value="1"/>
</dbReference>
<dbReference type="InterPro" id="IPR010349">
    <property type="entry name" value="Asparaginase_II"/>
</dbReference>
<proteinExistence type="predicted"/>
<dbReference type="OrthoDB" id="9780674at2"/>
<dbReference type="PANTHER" id="PTHR42110">
    <property type="entry name" value="L-ASPARAGINASE, PUTATIVE (AFU_ORTHOLOGUE AFUA_3G11890)-RELATED"/>
    <property type="match status" value="1"/>
</dbReference>
<organism evidence="1 2">
    <name type="scientific">Hansschlegelia quercus</name>
    <dbReference type="NCBI Taxonomy" id="2528245"/>
    <lineage>
        <taxon>Bacteria</taxon>
        <taxon>Pseudomonadati</taxon>
        <taxon>Pseudomonadota</taxon>
        <taxon>Alphaproteobacteria</taxon>
        <taxon>Hyphomicrobiales</taxon>
        <taxon>Methylopilaceae</taxon>
        <taxon>Hansschlegelia</taxon>
    </lineage>
</organism>
<dbReference type="Pfam" id="PF06089">
    <property type="entry name" value="Asparaginase_II"/>
    <property type="match status" value="1"/>
</dbReference>
<name>A0A4Q9GNS1_9HYPH</name>